<protein>
    <submittedName>
        <fullName evidence="1">Uncharacterized protein</fullName>
    </submittedName>
</protein>
<dbReference type="Proteomes" id="UP001221757">
    <property type="component" value="Unassembled WGS sequence"/>
</dbReference>
<evidence type="ECO:0000313" key="2">
    <source>
        <dbReference type="Proteomes" id="UP001221757"/>
    </source>
</evidence>
<sequence>MFHKLYLRLRLASIYALVPAHARRRAVDSSLLVHTQTLFVEPTAAGQAQRNVLKSEGLRRSTSCSASSDAKCSLYLAVRVRAREQANTASLASNYALPLLDRAGRVGRLQHRARGPFGRRCARGVELHPRQRFWLTWGQGCGPARAGEAAGDHSAGRHPVRAGGGCPMELSSTAGGKKRLVLELWEKWVSRVTHKLSPMKS</sequence>
<organism evidence="1 2">
    <name type="scientific">Mycena rosella</name>
    <name type="common">Pink bonnet</name>
    <name type="synonym">Agaricus rosellus</name>
    <dbReference type="NCBI Taxonomy" id="1033263"/>
    <lineage>
        <taxon>Eukaryota</taxon>
        <taxon>Fungi</taxon>
        <taxon>Dikarya</taxon>
        <taxon>Basidiomycota</taxon>
        <taxon>Agaricomycotina</taxon>
        <taxon>Agaricomycetes</taxon>
        <taxon>Agaricomycetidae</taxon>
        <taxon>Agaricales</taxon>
        <taxon>Marasmiineae</taxon>
        <taxon>Mycenaceae</taxon>
        <taxon>Mycena</taxon>
    </lineage>
</organism>
<dbReference type="EMBL" id="JARKIE010000127">
    <property type="protein sequence ID" value="KAJ7679834.1"/>
    <property type="molecule type" value="Genomic_DNA"/>
</dbReference>
<gene>
    <name evidence="1" type="ORF">B0H17DRAFT_1138973</name>
</gene>
<dbReference type="AlphaFoldDB" id="A0AAD7D592"/>
<reference evidence="1" key="1">
    <citation type="submission" date="2023-03" db="EMBL/GenBank/DDBJ databases">
        <title>Massive genome expansion in bonnet fungi (Mycena s.s.) driven by repeated elements and novel gene families across ecological guilds.</title>
        <authorList>
            <consortium name="Lawrence Berkeley National Laboratory"/>
            <person name="Harder C.B."/>
            <person name="Miyauchi S."/>
            <person name="Viragh M."/>
            <person name="Kuo A."/>
            <person name="Thoen E."/>
            <person name="Andreopoulos B."/>
            <person name="Lu D."/>
            <person name="Skrede I."/>
            <person name="Drula E."/>
            <person name="Henrissat B."/>
            <person name="Morin E."/>
            <person name="Kohler A."/>
            <person name="Barry K."/>
            <person name="LaButti K."/>
            <person name="Morin E."/>
            <person name="Salamov A."/>
            <person name="Lipzen A."/>
            <person name="Mereny Z."/>
            <person name="Hegedus B."/>
            <person name="Baldrian P."/>
            <person name="Stursova M."/>
            <person name="Weitz H."/>
            <person name="Taylor A."/>
            <person name="Grigoriev I.V."/>
            <person name="Nagy L.G."/>
            <person name="Martin F."/>
            <person name="Kauserud H."/>
        </authorList>
    </citation>
    <scope>NUCLEOTIDE SEQUENCE</scope>
    <source>
        <strain evidence="1">CBHHK067</strain>
    </source>
</reference>
<evidence type="ECO:0000313" key="1">
    <source>
        <dbReference type="EMBL" id="KAJ7679834.1"/>
    </source>
</evidence>
<accession>A0AAD7D592</accession>
<proteinExistence type="predicted"/>
<comment type="caution">
    <text evidence="1">The sequence shown here is derived from an EMBL/GenBank/DDBJ whole genome shotgun (WGS) entry which is preliminary data.</text>
</comment>
<keyword evidence="2" id="KW-1185">Reference proteome</keyword>
<name>A0AAD7D592_MYCRO</name>